<reference evidence="7 8" key="1">
    <citation type="submission" date="2019-03" db="EMBL/GenBank/DDBJ databases">
        <title>An improved genome assembly of the fluke Schistosoma japonicum.</title>
        <authorList>
            <person name="Hu W."/>
            <person name="Luo F."/>
            <person name="Yin M."/>
            <person name="Mo X."/>
            <person name="Sun C."/>
            <person name="Wu Q."/>
            <person name="Zhu B."/>
            <person name="Xiang M."/>
            <person name="Wang J."/>
            <person name="Wang Y."/>
            <person name="Zhang T."/>
            <person name="Xu B."/>
            <person name="Zheng H."/>
            <person name="Feng Z."/>
        </authorList>
    </citation>
    <scope>NUCLEOTIDE SEQUENCE [LARGE SCALE GENOMIC DNA]</scope>
    <source>
        <strain evidence="7">HuSjv2</strain>
        <tissue evidence="7">Worms</tissue>
    </source>
</reference>
<dbReference type="InterPro" id="IPR008952">
    <property type="entry name" value="Tetraspanin_EC2_sf"/>
</dbReference>
<feature type="transmembrane region" description="Helical" evidence="6">
    <location>
        <begin position="53"/>
        <end position="75"/>
    </location>
</feature>
<evidence type="ECO:0000313" key="8">
    <source>
        <dbReference type="Proteomes" id="UP000311919"/>
    </source>
</evidence>
<dbReference type="Pfam" id="PF00335">
    <property type="entry name" value="Tetraspanin"/>
    <property type="match status" value="1"/>
</dbReference>
<dbReference type="InterPro" id="IPR018499">
    <property type="entry name" value="Tetraspanin/Peripherin"/>
</dbReference>
<comment type="similarity">
    <text evidence="2">Belongs to the tetraspanin (TM4SF) family.</text>
</comment>
<protein>
    <submittedName>
        <fullName evidence="7">25 kDa integral membrane protein isoform 1</fullName>
    </submittedName>
</protein>
<name>A0A4Z2CQY5_SCHJA</name>
<keyword evidence="8" id="KW-1185">Reference proteome</keyword>
<dbReference type="EMBL" id="SKCS01000457">
    <property type="protein sequence ID" value="TNN06588.1"/>
    <property type="molecule type" value="Genomic_DNA"/>
</dbReference>
<feature type="transmembrane region" description="Helical" evidence="6">
    <location>
        <begin position="12"/>
        <end position="33"/>
    </location>
</feature>
<keyword evidence="3 6" id="KW-0812">Transmembrane</keyword>
<evidence type="ECO:0000256" key="1">
    <source>
        <dbReference type="ARBA" id="ARBA00004141"/>
    </source>
</evidence>
<comment type="caution">
    <text evidence="7">The sequence shown here is derived from an EMBL/GenBank/DDBJ whole genome shotgun (WGS) entry which is preliminary data.</text>
</comment>
<dbReference type="STRING" id="6182.A0A4Z2CQY5"/>
<dbReference type="PROSITE" id="PS00421">
    <property type="entry name" value="TM4_1"/>
    <property type="match status" value="1"/>
</dbReference>
<proteinExistence type="inferred from homology"/>
<dbReference type="OrthoDB" id="9993879at2759"/>
<evidence type="ECO:0000256" key="2">
    <source>
        <dbReference type="ARBA" id="ARBA00006840"/>
    </source>
</evidence>
<evidence type="ECO:0000256" key="6">
    <source>
        <dbReference type="SAM" id="Phobius"/>
    </source>
</evidence>
<evidence type="ECO:0000256" key="5">
    <source>
        <dbReference type="ARBA" id="ARBA00023136"/>
    </source>
</evidence>
<dbReference type="PRINTS" id="PR00259">
    <property type="entry name" value="TMFOUR"/>
</dbReference>
<keyword evidence="5 6" id="KW-0472">Membrane</keyword>
<evidence type="ECO:0000256" key="3">
    <source>
        <dbReference type="ARBA" id="ARBA00022692"/>
    </source>
</evidence>
<dbReference type="GO" id="GO:0016020">
    <property type="term" value="C:membrane"/>
    <property type="evidence" value="ECO:0007669"/>
    <property type="project" value="UniProtKB-SubCell"/>
</dbReference>
<organism evidence="7 8">
    <name type="scientific">Schistosoma japonicum</name>
    <name type="common">Blood fluke</name>
    <dbReference type="NCBI Taxonomy" id="6182"/>
    <lineage>
        <taxon>Eukaryota</taxon>
        <taxon>Metazoa</taxon>
        <taxon>Spiralia</taxon>
        <taxon>Lophotrochozoa</taxon>
        <taxon>Platyhelminthes</taxon>
        <taxon>Trematoda</taxon>
        <taxon>Digenea</taxon>
        <taxon>Strigeidida</taxon>
        <taxon>Schistosomatoidea</taxon>
        <taxon>Schistosomatidae</taxon>
        <taxon>Schistosoma</taxon>
    </lineage>
</organism>
<accession>A0A4Z2CQY5</accession>
<dbReference type="SUPFAM" id="SSF48652">
    <property type="entry name" value="Tetraspanin"/>
    <property type="match status" value="1"/>
</dbReference>
<evidence type="ECO:0000256" key="4">
    <source>
        <dbReference type="ARBA" id="ARBA00022989"/>
    </source>
</evidence>
<comment type="subcellular location">
    <subcellularLocation>
        <location evidence="1">Membrane</location>
        <topology evidence="1">Multi-pass membrane protein</topology>
    </subcellularLocation>
</comment>
<dbReference type="InterPro" id="IPR018503">
    <property type="entry name" value="Tetraspanin_CS"/>
</dbReference>
<keyword evidence="4 6" id="KW-1133">Transmembrane helix</keyword>
<dbReference type="Proteomes" id="UP000311919">
    <property type="component" value="Unassembled WGS sequence"/>
</dbReference>
<gene>
    <name evidence="7" type="ORF">EWB00_008281</name>
</gene>
<sequence length="224" mass="25548">MKLSFTKVSLTNILILFNCLFIIFSMIVLTFGVIPQIYLLKFANILHGVRPSIFPIVCFTGSFVIIVACVGIIGLMKGGKCLLTMHIIALIIATIIDISTATLSAIKQNEFLTKAGQVLNDSSKLYYKNRLYATEFDLMHITFKCCNVKNDYSLLGTLHLIPESCTHGIEFYKQRCNVPLNKYVRYYIDILIYLCFIFGFIKLIYSLFTFTQRQRIFSEKTPVA</sequence>
<feature type="transmembrane region" description="Helical" evidence="6">
    <location>
        <begin position="87"/>
        <end position="106"/>
    </location>
</feature>
<feature type="transmembrane region" description="Helical" evidence="6">
    <location>
        <begin position="190"/>
        <end position="210"/>
    </location>
</feature>
<dbReference type="CDD" id="cd03127">
    <property type="entry name" value="tetraspanin_LEL"/>
    <property type="match status" value="1"/>
</dbReference>
<dbReference type="AlphaFoldDB" id="A0A4Z2CQY5"/>
<evidence type="ECO:0000313" key="7">
    <source>
        <dbReference type="EMBL" id="TNN06588.1"/>
    </source>
</evidence>